<dbReference type="PANTHER" id="PTHR45786:SF74">
    <property type="entry name" value="ATP-DEPENDENT DNA HELICASE"/>
    <property type="match status" value="1"/>
</dbReference>
<dbReference type="AlphaFoldDB" id="A0A2P4YBP5"/>
<feature type="domain" description="Helitron helicase-like" evidence="2">
    <location>
        <begin position="488"/>
        <end position="658"/>
    </location>
</feature>
<evidence type="ECO:0000259" key="2">
    <source>
        <dbReference type="Pfam" id="PF14214"/>
    </source>
</evidence>
<name>A0A2P4YBP5_9STRA</name>
<feature type="compositionally biased region" description="Basic and acidic residues" evidence="1">
    <location>
        <begin position="65"/>
        <end position="101"/>
    </location>
</feature>
<proteinExistence type="predicted"/>
<reference evidence="3 4" key="1">
    <citation type="journal article" date="2017" name="Genome Biol. Evol.">
        <title>Phytophthora megakarya and P. palmivora, closely related causal agents of cacao black pod rot, underwent increases in genome sizes and gene numbers by different mechanisms.</title>
        <authorList>
            <person name="Ali S.S."/>
            <person name="Shao J."/>
            <person name="Lary D.J."/>
            <person name="Kronmiller B."/>
            <person name="Shen D."/>
            <person name="Strem M.D."/>
            <person name="Amoako-Attah I."/>
            <person name="Akrofi A.Y."/>
            <person name="Begoude B.A."/>
            <person name="Ten Hoopen G.M."/>
            <person name="Coulibaly K."/>
            <person name="Kebe B.I."/>
            <person name="Melnick R.L."/>
            <person name="Guiltinan M.J."/>
            <person name="Tyler B.M."/>
            <person name="Meinhardt L.W."/>
            <person name="Bailey B.A."/>
        </authorList>
    </citation>
    <scope>NUCLEOTIDE SEQUENCE [LARGE SCALE GENOMIC DNA]</scope>
    <source>
        <strain evidence="4">sbr112.9</strain>
    </source>
</reference>
<dbReference type="Proteomes" id="UP000237271">
    <property type="component" value="Unassembled WGS sequence"/>
</dbReference>
<feature type="compositionally biased region" description="Basic and acidic residues" evidence="1">
    <location>
        <begin position="111"/>
        <end position="132"/>
    </location>
</feature>
<keyword evidence="3" id="KW-0378">Hydrolase</keyword>
<dbReference type="OrthoDB" id="120387at2759"/>
<keyword evidence="3" id="KW-0547">Nucleotide-binding</keyword>
<feature type="compositionally biased region" description="Basic and acidic residues" evidence="1">
    <location>
        <begin position="1"/>
        <end position="55"/>
    </location>
</feature>
<feature type="non-terminal residue" evidence="3">
    <location>
        <position position="658"/>
    </location>
</feature>
<dbReference type="InterPro" id="IPR025476">
    <property type="entry name" value="Helitron_helicase-like"/>
</dbReference>
<feature type="region of interest" description="Disordered" evidence="1">
    <location>
        <begin position="562"/>
        <end position="587"/>
    </location>
</feature>
<organism evidence="3 4">
    <name type="scientific">Phytophthora palmivora</name>
    <dbReference type="NCBI Taxonomy" id="4796"/>
    <lineage>
        <taxon>Eukaryota</taxon>
        <taxon>Sar</taxon>
        <taxon>Stramenopiles</taxon>
        <taxon>Oomycota</taxon>
        <taxon>Peronosporomycetes</taxon>
        <taxon>Peronosporales</taxon>
        <taxon>Peronosporaceae</taxon>
        <taxon>Phytophthora</taxon>
    </lineage>
</organism>
<gene>
    <name evidence="3" type="ORF">PHPALM_7733</name>
</gene>
<keyword evidence="3" id="KW-0067">ATP-binding</keyword>
<keyword evidence="4" id="KW-1185">Reference proteome</keyword>
<dbReference type="Pfam" id="PF14214">
    <property type="entry name" value="Helitron_like_N"/>
    <property type="match status" value="1"/>
</dbReference>
<evidence type="ECO:0000313" key="4">
    <source>
        <dbReference type="Proteomes" id="UP000237271"/>
    </source>
</evidence>
<dbReference type="GO" id="GO:0004386">
    <property type="term" value="F:helicase activity"/>
    <property type="evidence" value="ECO:0007669"/>
    <property type="project" value="UniProtKB-KW"/>
</dbReference>
<dbReference type="PANTHER" id="PTHR45786">
    <property type="entry name" value="DNA BINDING PROTEIN-LIKE"/>
    <property type="match status" value="1"/>
</dbReference>
<keyword evidence="3" id="KW-0347">Helicase</keyword>
<protein>
    <submittedName>
        <fullName evidence="3">Helitron helicase-like protein</fullName>
    </submittedName>
</protein>
<sequence length="658" mass="75293">MSSEERQAMRDEDAATRRATRDAMTEEDRQAMRDEDAAARRATRECMAEDDRQTMQDEDAAAQRATRETMNEGERQDIREQDAEMHRVRRERMAEEERQSVRDQNAAARRAARDAMTEEEQQATRDRATAARQAIRDAMTEEELGQRREAERFRRRSRKYQKGLAYYEAFDPSTIPGGRHYFSRYTDETMEHERVCQHCGAWKFPDETEGSCCRKGLVTVRPPREAPAELNRLFGNPRFKQSIRAYNNVFAFTSMGSSRTRSLNVDERNFRVQGSVCHRMGALLPPLNRQPMFTQVYINDPDMEARVASRMGMTDGLDPAILEKIDQVMTAHNGYTQQFLNARRILIDRAGPAYQAAVEQFARQLVAGEARPGDNPALRLNEFLPRDEDLRLRLHVARNANPGTHNVPTASEVAAIIIDRAAAEHRDIILNTRQGSFKQIYETSESYDPLQYPLLFPYGEPGWTYDLPYVGNPVDSNGKPLTMSLREYESYVLHDRAASNSLILRGGRLTQQYCVDQWAKCEQERLRFIEKNQLQYRLETLQGLTDALRNESVDVHRVAANEEVAQRGSTATTRQSRDTGVDSAEPEAENIGRKVIIPPTFTGGPRYMYQRFLDAMAIVRGTGAPNLFITMTCNPNWPEIKEKLRSDEKASDRPDIVA</sequence>
<comment type="caution">
    <text evidence="3">The sequence shown here is derived from an EMBL/GenBank/DDBJ whole genome shotgun (WGS) entry which is preliminary data.</text>
</comment>
<evidence type="ECO:0000313" key="3">
    <source>
        <dbReference type="EMBL" id="POM75200.1"/>
    </source>
</evidence>
<feature type="region of interest" description="Disordered" evidence="1">
    <location>
        <begin position="1"/>
        <end position="132"/>
    </location>
</feature>
<dbReference type="EMBL" id="NCKW01003985">
    <property type="protein sequence ID" value="POM75200.1"/>
    <property type="molecule type" value="Genomic_DNA"/>
</dbReference>
<evidence type="ECO:0000256" key="1">
    <source>
        <dbReference type="SAM" id="MobiDB-lite"/>
    </source>
</evidence>
<accession>A0A2P4YBP5</accession>